<dbReference type="Proteomes" id="UP000092462">
    <property type="component" value="Unassembled WGS sequence"/>
</dbReference>
<dbReference type="FunFam" id="3.20.20.70:FF:000056">
    <property type="entry name" value="hydroxyacid oxidase 2"/>
    <property type="match status" value="1"/>
</dbReference>
<dbReference type="AlphaFoldDB" id="A0A1B0D199"/>
<keyword evidence="3" id="KW-0560">Oxidoreductase</keyword>
<comment type="catalytic activity">
    <reaction evidence="6">
        <text>2-hydroxyoctanoate + O2 = 2-oxooctanoate + H2O2</text>
        <dbReference type="Rhea" id="RHEA:67940"/>
        <dbReference type="ChEBI" id="CHEBI:15379"/>
        <dbReference type="ChEBI" id="CHEBI:16240"/>
        <dbReference type="ChEBI" id="CHEBI:133514"/>
        <dbReference type="ChEBI" id="CHEBI:176689"/>
    </reaction>
    <physiologicalReaction direction="left-to-right" evidence="6">
        <dbReference type="Rhea" id="RHEA:67941"/>
    </physiologicalReaction>
</comment>
<comment type="cofactor">
    <cofactor evidence="1">
        <name>FMN</name>
        <dbReference type="ChEBI" id="CHEBI:58210"/>
    </cofactor>
</comment>
<sequence length="389" mass="43059">MFSKKYPTYQSDFECLLRSAEFFHLVMEFRNLDEYEEKARENLSKNALNYYRNGTGKGLSLQWNRSCYDRIRIHPHCLRDVSERSAKCQLLGIDMAMPVGVSPTAMQKVVHPEGEIASAKAAEEMGVIFTLSCLSTTSLEQVAAATPNSPKWFQLYIYIDRNLTRNLIRRAEKAGYRAIVVTVDTPMFGFRRPKNTLSLPSHLYLDNFTSERIEGLKEAGEGLNLAGYLSSNVYRCLTWEDIKWLVKETHLPVLAKGVLRADDAMRAVECGCKGIIVSNHGGRQLDSVPPTIDVLPGIVSAVGDKVAIIVDGGIRQGTDVFKALALGARMVLIGRPVVWGLTVGGQAGVVDVLKILQTEFDVAMAVSGCSKITDITRDLISFDNTSCKL</sequence>
<evidence type="ECO:0000313" key="10">
    <source>
        <dbReference type="EnsemblMetazoa" id="PPAI001122-PA"/>
    </source>
</evidence>
<evidence type="ECO:0000256" key="8">
    <source>
        <dbReference type="PIRSR" id="PIRSR000138-2"/>
    </source>
</evidence>
<dbReference type="InterPro" id="IPR008259">
    <property type="entry name" value="FMN_hydac_DH_AS"/>
</dbReference>
<organism evidence="10 11">
    <name type="scientific">Phlebotomus papatasi</name>
    <name type="common">Sandfly</name>
    <dbReference type="NCBI Taxonomy" id="29031"/>
    <lineage>
        <taxon>Eukaryota</taxon>
        <taxon>Metazoa</taxon>
        <taxon>Ecdysozoa</taxon>
        <taxon>Arthropoda</taxon>
        <taxon>Hexapoda</taxon>
        <taxon>Insecta</taxon>
        <taxon>Pterygota</taxon>
        <taxon>Neoptera</taxon>
        <taxon>Endopterygota</taxon>
        <taxon>Diptera</taxon>
        <taxon>Nematocera</taxon>
        <taxon>Psychodoidea</taxon>
        <taxon>Psychodidae</taxon>
        <taxon>Phlebotomus</taxon>
        <taxon>Phlebotomus</taxon>
    </lineage>
</organism>
<dbReference type="EnsemblMetazoa" id="PPAI001122-RA">
    <property type="protein sequence ID" value="PPAI001122-PA"/>
    <property type="gene ID" value="PPAI001122"/>
</dbReference>
<evidence type="ECO:0000256" key="2">
    <source>
        <dbReference type="ARBA" id="ARBA00013087"/>
    </source>
</evidence>
<comment type="catalytic activity">
    <reaction evidence="5">
        <text>a (2S)-2-hydroxycarboxylate + O2 = a 2-oxocarboxylate + H2O2</text>
        <dbReference type="Rhea" id="RHEA:16789"/>
        <dbReference type="ChEBI" id="CHEBI:15379"/>
        <dbReference type="ChEBI" id="CHEBI:16240"/>
        <dbReference type="ChEBI" id="CHEBI:35179"/>
        <dbReference type="ChEBI" id="CHEBI:58123"/>
        <dbReference type="EC" id="1.1.3.15"/>
    </reaction>
    <physiologicalReaction direction="left-to-right" evidence="5">
        <dbReference type="Rhea" id="RHEA:16790"/>
    </physiologicalReaction>
</comment>
<name>A0A1B0D199_PHLPP</name>
<evidence type="ECO:0000256" key="3">
    <source>
        <dbReference type="ARBA" id="ARBA00023002"/>
    </source>
</evidence>
<dbReference type="InterPro" id="IPR013785">
    <property type="entry name" value="Aldolase_TIM"/>
</dbReference>
<evidence type="ECO:0000259" key="9">
    <source>
        <dbReference type="PROSITE" id="PS51349"/>
    </source>
</evidence>
<feature type="binding site" evidence="8">
    <location>
        <begin position="311"/>
        <end position="315"/>
    </location>
    <ligand>
        <name>FMN</name>
        <dbReference type="ChEBI" id="CHEBI:58210"/>
    </ligand>
</feature>
<keyword evidence="8" id="KW-0285">Flavoprotein</keyword>
<dbReference type="GO" id="GO:0001561">
    <property type="term" value="P:fatty acid alpha-oxidation"/>
    <property type="evidence" value="ECO:0007669"/>
    <property type="project" value="TreeGrafter"/>
</dbReference>
<feature type="binding site" evidence="8">
    <location>
        <position position="283"/>
    </location>
    <ligand>
        <name>glyoxylate</name>
        <dbReference type="ChEBI" id="CHEBI:36655"/>
    </ligand>
</feature>
<dbReference type="Gene3D" id="3.20.20.70">
    <property type="entry name" value="Aldolase class I"/>
    <property type="match status" value="1"/>
</dbReference>
<evidence type="ECO:0000256" key="5">
    <source>
        <dbReference type="ARBA" id="ARBA00029325"/>
    </source>
</evidence>
<feature type="binding site" evidence="8">
    <location>
        <position position="50"/>
    </location>
    <ligand>
        <name>glyoxylate</name>
        <dbReference type="ChEBI" id="CHEBI:36655"/>
    </ligand>
</feature>
<dbReference type="PROSITE" id="PS00557">
    <property type="entry name" value="FMN_HYDROXY_ACID_DH_1"/>
    <property type="match status" value="1"/>
</dbReference>
<feature type="binding site" evidence="8">
    <location>
        <position position="182"/>
    </location>
    <ligand>
        <name>FMN</name>
        <dbReference type="ChEBI" id="CHEBI:58210"/>
    </ligand>
</feature>
<evidence type="ECO:0000313" key="11">
    <source>
        <dbReference type="Proteomes" id="UP000092462"/>
    </source>
</evidence>
<dbReference type="InterPro" id="IPR037396">
    <property type="entry name" value="FMN_HAD"/>
</dbReference>
<dbReference type="PANTHER" id="PTHR10578:SF149">
    <property type="entry name" value="2-HYDROXYACID OXIDASE 2"/>
    <property type="match status" value="1"/>
</dbReference>
<evidence type="ECO:0000256" key="7">
    <source>
        <dbReference type="PIRSR" id="PIRSR000138-1"/>
    </source>
</evidence>
<dbReference type="GO" id="GO:0003973">
    <property type="term" value="F:(S)-2-hydroxy-acid oxidase activity"/>
    <property type="evidence" value="ECO:0007669"/>
    <property type="project" value="UniProtKB-EC"/>
</dbReference>
<feature type="binding site" evidence="8">
    <location>
        <position position="154"/>
    </location>
    <ligand>
        <name>FMN</name>
        <dbReference type="ChEBI" id="CHEBI:58210"/>
    </ligand>
</feature>
<dbReference type="PIRSF" id="PIRSF000138">
    <property type="entry name" value="Al-hdrx_acd_dh"/>
    <property type="match status" value="1"/>
</dbReference>
<dbReference type="SUPFAM" id="SSF51395">
    <property type="entry name" value="FMN-linked oxidoreductases"/>
    <property type="match status" value="1"/>
</dbReference>
<feature type="binding site" evidence="8">
    <location>
        <position position="280"/>
    </location>
    <ligand>
        <name>glyoxylate</name>
        <dbReference type="ChEBI" id="CHEBI:36655"/>
    </ligand>
</feature>
<dbReference type="Pfam" id="PF01070">
    <property type="entry name" value="FMN_dh"/>
    <property type="match status" value="1"/>
</dbReference>
<dbReference type="VEuPathDB" id="VectorBase:PPAPM1_010601"/>
<keyword evidence="8" id="KW-0288">FMN</keyword>
<proteinExistence type="inferred from homology"/>
<dbReference type="CDD" id="cd02809">
    <property type="entry name" value="alpha_hydroxyacid_oxid_FMN"/>
    <property type="match status" value="1"/>
</dbReference>
<dbReference type="VEuPathDB" id="VectorBase:PPAI001122"/>
<reference evidence="10" key="1">
    <citation type="submission" date="2022-08" db="UniProtKB">
        <authorList>
            <consortium name="EnsemblMetazoa"/>
        </authorList>
    </citation>
    <scope>IDENTIFICATION</scope>
    <source>
        <strain evidence="10">Israel</strain>
    </source>
</reference>
<keyword evidence="11" id="KW-1185">Reference proteome</keyword>
<accession>A0A1B0D199</accession>
<feature type="domain" description="FMN hydroxy acid dehydrogenase" evidence="9">
    <location>
        <begin position="24"/>
        <end position="385"/>
    </location>
</feature>
<dbReference type="GO" id="GO:0005782">
    <property type="term" value="C:peroxisomal matrix"/>
    <property type="evidence" value="ECO:0007669"/>
    <property type="project" value="TreeGrafter"/>
</dbReference>
<feature type="binding site" evidence="8">
    <location>
        <begin position="334"/>
        <end position="335"/>
    </location>
    <ligand>
        <name>FMN</name>
        <dbReference type="ChEBI" id="CHEBI:58210"/>
    </ligand>
</feature>
<feature type="active site" description="Proton acceptor" evidence="7">
    <location>
        <position position="280"/>
    </location>
</feature>
<feature type="binding site" evidence="8">
    <location>
        <position position="156"/>
    </location>
    <ligand>
        <name>glyoxylate</name>
        <dbReference type="ChEBI" id="CHEBI:36655"/>
    </ligand>
</feature>
<feature type="binding site" evidence="8">
    <location>
        <position position="278"/>
    </location>
    <ligand>
        <name>FMN</name>
        <dbReference type="ChEBI" id="CHEBI:58210"/>
    </ligand>
</feature>
<dbReference type="InterPro" id="IPR000262">
    <property type="entry name" value="FMN-dep_DH"/>
</dbReference>
<feature type="binding site" evidence="8">
    <location>
        <position position="256"/>
    </location>
    <ligand>
        <name>FMN</name>
        <dbReference type="ChEBI" id="CHEBI:58210"/>
    </ligand>
</feature>
<dbReference type="GO" id="GO:0010181">
    <property type="term" value="F:FMN binding"/>
    <property type="evidence" value="ECO:0007669"/>
    <property type="project" value="InterPro"/>
</dbReference>
<protein>
    <recommendedName>
        <fullName evidence="2">(S)-2-hydroxy-acid oxidase</fullName>
        <ecNumber evidence="2">1.1.3.15</ecNumber>
    </recommendedName>
</protein>
<evidence type="ECO:0000256" key="6">
    <source>
        <dbReference type="ARBA" id="ARBA00029327"/>
    </source>
</evidence>
<feature type="binding site" evidence="8">
    <location>
        <position position="191"/>
    </location>
    <ligand>
        <name>glyoxylate</name>
        <dbReference type="ChEBI" id="CHEBI:36655"/>
    </ligand>
</feature>
<evidence type="ECO:0000256" key="1">
    <source>
        <dbReference type="ARBA" id="ARBA00001917"/>
    </source>
</evidence>
<evidence type="ECO:0000256" key="4">
    <source>
        <dbReference type="ARBA" id="ARBA00024042"/>
    </source>
</evidence>
<dbReference type="PANTHER" id="PTHR10578">
    <property type="entry name" value="S -2-HYDROXY-ACID OXIDASE-RELATED"/>
    <property type="match status" value="1"/>
</dbReference>
<dbReference type="PROSITE" id="PS51349">
    <property type="entry name" value="FMN_HYDROXY_ACID_DH_2"/>
    <property type="match status" value="1"/>
</dbReference>
<dbReference type="EC" id="1.1.3.15" evidence="2"/>
<dbReference type="InterPro" id="IPR012133">
    <property type="entry name" value="Alpha-hydoxy_acid_DH_FMN"/>
</dbReference>
<feature type="binding site" evidence="8">
    <location>
        <begin position="103"/>
        <end position="105"/>
    </location>
    <ligand>
        <name>FMN</name>
        <dbReference type="ChEBI" id="CHEBI:58210"/>
    </ligand>
</feature>
<feature type="binding site" evidence="8">
    <location>
        <position position="132"/>
    </location>
    <ligand>
        <name>glyoxylate</name>
        <dbReference type="ChEBI" id="CHEBI:36655"/>
    </ligand>
</feature>
<dbReference type="EMBL" id="AJVK01002495">
    <property type="status" value="NOT_ANNOTATED_CDS"/>
    <property type="molecule type" value="Genomic_DNA"/>
</dbReference>
<comment type="similarity">
    <text evidence="4">Belongs to the FMN-dependent alpha-hydroxy acid dehydrogenase family.</text>
</comment>